<reference evidence="1" key="1">
    <citation type="thesis" date="2021" institute="BYU ScholarsArchive" country="Provo, UT, USA">
        <title>Applications of and Algorithms for Genome Assembly and Genomic Analyses with an Emphasis on Marine Teleosts.</title>
        <authorList>
            <person name="Pickett B.D."/>
        </authorList>
    </citation>
    <scope>NUCLEOTIDE SEQUENCE</scope>
    <source>
        <strain evidence="1">HI-2016</strain>
    </source>
</reference>
<comment type="caution">
    <text evidence="1">The sequence shown here is derived from an EMBL/GenBank/DDBJ whole genome shotgun (WGS) entry which is preliminary data.</text>
</comment>
<dbReference type="AlphaFoldDB" id="A0A8T2PBL4"/>
<name>A0A8T2PBL4_9TELE</name>
<evidence type="ECO:0000313" key="2">
    <source>
        <dbReference type="Proteomes" id="UP000824540"/>
    </source>
</evidence>
<organism evidence="1 2">
    <name type="scientific">Albula glossodonta</name>
    <name type="common">roundjaw bonefish</name>
    <dbReference type="NCBI Taxonomy" id="121402"/>
    <lineage>
        <taxon>Eukaryota</taxon>
        <taxon>Metazoa</taxon>
        <taxon>Chordata</taxon>
        <taxon>Craniata</taxon>
        <taxon>Vertebrata</taxon>
        <taxon>Euteleostomi</taxon>
        <taxon>Actinopterygii</taxon>
        <taxon>Neopterygii</taxon>
        <taxon>Teleostei</taxon>
        <taxon>Albuliformes</taxon>
        <taxon>Albulidae</taxon>
        <taxon>Albula</taxon>
    </lineage>
</organism>
<keyword evidence="2" id="KW-1185">Reference proteome</keyword>
<proteinExistence type="predicted"/>
<accession>A0A8T2PBL4</accession>
<dbReference type="Proteomes" id="UP000824540">
    <property type="component" value="Unassembled WGS sequence"/>
</dbReference>
<evidence type="ECO:0000313" key="1">
    <source>
        <dbReference type="EMBL" id="KAG9349106.1"/>
    </source>
</evidence>
<gene>
    <name evidence="1" type="ORF">JZ751_029426</name>
</gene>
<dbReference type="EMBL" id="JAFBMS010000010">
    <property type="protein sequence ID" value="KAG9349106.1"/>
    <property type="molecule type" value="Genomic_DNA"/>
</dbReference>
<protein>
    <submittedName>
        <fullName evidence="1">Uncharacterized protein</fullName>
    </submittedName>
</protein>
<sequence length="133" mass="15090">MVLTGSAGAREHEESLFLTFIGTGYLHLCFPHQALKKQQCVIWPYVLTESTESELHFHFNPRPSAIEICALIGCSRATLNLYVITARPHHFRMDISDVSIMTLAIEQLMMRQEEQHSCMSQSSCSSCSRWATL</sequence>